<dbReference type="AlphaFoldDB" id="A0A0A9DEL9"/>
<accession>A0A0A9DEL9</accession>
<reference evidence="1" key="1">
    <citation type="submission" date="2014-09" db="EMBL/GenBank/DDBJ databases">
        <authorList>
            <person name="Magalhaes I.L.F."/>
            <person name="Oliveira U."/>
            <person name="Santos F.R."/>
            <person name="Vidigal T.H.D.A."/>
            <person name="Brescovit A.D."/>
            <person name="Santos A.J."/>
        </authorList>
    </citation>
    <scope>NUCLEOTIDE SEQUENCE</scope>
    <source>
        <tissue evidence="1">Shoot tissue taken approximately 20 cm above the soil surface</tissue>
    </source>
</reference>
<organism evidence="1">
    <name type="scientific">Arundo donax</name>
    <name type="common">Giant reed</name>
    <name type="synonym">Donax arundinaceus</name>
    <dbReference type="NCBI Taxonomy" id="35708"/>
    <lineage>
        <taxon>Eukaryota</taxon>
        <taxon>Viridiplantae</taxon>
        <taxon>Streptophyta</taxon>
        <taxon>Embryophyta</taxon>
        <taxon>Tracheophyta</taxon>
        <taxon>Spermatophyta</taxon>
        <taxon>Magnoliopsida</taxon>
        <taxon>Liliopsida</taxon>
        <taxon>Poales</taxon>
        <taxon>Poaceae</taxon>
        <taxon>PACMAD clade</taxon>
        <taxon>Arundinoideae</taxon>
        <taxon>Arundineae</taxon>
        <taxon>Arundo</taxon>
    </lineage>
</organism>
<proteinExistence type="predicted"/>
<protein>
    <submittedName>
        <fullName evidence="1">Uncharacterized protein</fullName>
    </submittedName>
</protein>
<name>A0A0A9DEL9_ARUDO</name>
<evidence type="ECO:0000313" key="1">
    <source>
        <dbReference type="EMBL" id="JAD85093.1"/>
    </source>
</evidence>
<reference evidence="1" key="2">
    <citation type="journal article" date="2015" name="Data Brief">
        <title>Shoot transcriptome of the giant reed, Arundo donax.</title>
        <authorList>
            <person name="Barrero R.A."/>
            <person name="Guerrero F.D."/>
            <person name="Moolhuijzen P."/>
            <person name="Goolsby J.A."/>
            <person name="Tidwell J."/>
            <person name="Bellgard S.E."/>
            <person name="Bellgard M.I."/>
        </authorList>
    </citation>
    <scope>NUCLEOTIDE SEQUENCE</scope>
    <source>
        <tissue evidence="1">Shoot tissue taken approximately 20 cm above the soil surface</tissue>
    </source>
</reference>
<sequence length="43" mass="5204">MYKYGKLLIWKTPFFCSFITNALKKSYRLLNSRITIFHALSCW</sequence>
<dbReference type="EMBL" id="GBRH01212802">
    <property type="protein sequence ID" value="JAD85093.1"/>
    <property type="molecule type" value="Transcribed_RNA"/>
</dbReference>